<dbReference type="AlphaFoldDB" id="A0ABD0P859"/>
<evidence type="ECO:0000313" key="2">
    <source>
        <dbReference type="Proteomes" id="UP001529510"/>
    </source>
</evidence>
<sequence length="76" mass="8301">PAGLRAPALRPLNMTAMKVSWDAPAELNGPPPLYHVERTDVSLSDAQGQVIRGRRFTGSGYFRFPSSTLPVNTDFT</sequence>
<dbReference type="InterPro" id="IPR036116">
    <property type="entry name" value="FN3_sf"/>
</dbReference>
<organism evidence="1 2">
    <name type="scientific">Cirrhinus mrigala</name>
    <name type="common">Mrigala</name>
    <dbReference type="NCBI Taxonomy" id="683832"/>
    <lineage>
        <taxon>Eukaryota</taxon>
        <taxon>Metazoa</taxon>
        <taxon>Chordata</taxon>
        <taxon>Craniata</taxon>
        <taxon>Vertebrata</taxon>
        <taxon>Euteleostomi</taxon>
        <taxon>Actinopterygii</taxon>
        <taxon>Neopterygii</taxon>
        <taxon>Teleostei</taxon>
        <taxon>Ostariophysi</taxon>
        <taxon>Cypriniformes</taxon>
        <taxon>Cyprinidae</taxon>
        <taxon>Labeoninae</taxon>
        <taxon>Labeonini</taxon>
        <taxon>Cirrhinus</taxon>
    </lineage>
</organism>
<feature type="non-terminal residue" evidence="1">
    <location>
        <position position="1"/>
    </location>
</feature>
<gene>
    <name evidence="1" type="ORF">M9458_034780</name>
</gene>
<feature type="non-terminal residue" evidence="1">
    <location>
        <position position="76"/>
    </location>
</feature>
<proteinExistence type="predicted"/>
<protein>
    <submittedName>
        <fullName evidence="1">Uncharacterized protein</fullName>
    </submittedName>
</protein>
<reference evidence="1 2" key="1">
    <citation type="submission" date="2024-05" db="EMBL/GenBank/DDBJ databases">
        <title>Genome sequencing and assembly of Indian major carp, Cirrhinus mrigala (Hamilton, 1822).</title>
        <authorList>
            <person name="Mohindra V."/>
            <person name="Chowdhury L.M."/>
            <person name="Lal K."/>
            <person name="Jena J.K."/>
        </authorList>
    </citation>
    <scope>NUCLEOTIDE SEQUENCE [LARGE SCALE GENOMIC DNA]</scope>
    <source>
        <strain evidence="1">CM1030</strain>
        <tissue evidence="1">Blood</tissue>
    </source>
</reference>
<keyword evidence="2" id="KW-1185">Reference proteome</keyword>
<dbReference type="Proteomes" id="UP001529510">
    <property type="component" value="Unassembled WGS sequence"/>
</dbReference>
<accession>A0ABD0P859</accession>
<dbReference type="SUPFAM" id="SSF49265">
    <property type="entry name" value="Fibronectin type III"/>
    <property type="match status" value="1"/>
</dbReference>
<name>A0ABD0P859_CIRMR</name>
<comment type="caution">
    <text evidence="1">The sequence shown here is derived from an EMBL/GenBank/DDBJ whole genome shotgun (WGS) entry which is preliminary data.</text>
</comment>
<dbReference type="EMBL" id="JAMKFB020000017">
    <property type="protein sequence ID" value="KAL0170184.1"/>
    <property type="molecule type" value="Genomic_DNA"/>
</dbReference>
<evidence type="ECO:0000313" key="1">
    <source>
        <dbReference type="EMBL" id="KAL0170184.1"/>
    </source>
</evidence>